<feature type="region of interest" description="Disordered" evidence="1">
    <location>
        <begin position="74"/>
        <end position="140"/>
    </location>
</feature>
<reference evidence="2" key="1">
    <citation type="submission" date="2020-05" db="EMBL/GenBank/DDBJ databases">
        <title>Mycena genomes resolve the evolution of fungal bioluminescence.</title>
        <authorList>
            <person name="Tsai I.J."/>
        </authorList>
    </citation>
    <scope>NUCLEOTIDE SEQUENCE</scope>
    <source>
        <strain evidence="2">171206Taipei</strain>
    </source>
</reference>
<dbReference type="EMBL" id="JACAZF010000002">
    <property type="protein sequence ID" value="KAF7311743.1"/>
    <property type="molecule type" value="Genomic_DNA"/>
</dbReference>
<protein>
    <submittedName>
        <fullName evidence="2">Uncharacterized protein</fullName>
    </submittedName>
</protein>
<evidence type="ECO:0000313" key="3">
    <source>
        <dbReference type="Proteomes" id="UP000636479"/>
    </source>
</evidence>
<dbReference type="RefSeq" id="XP_037223851.1">
    <property type="nucleotide sequence ID" value="XM_037358756.1"/>
</dbReference>
<feature type="compositionally biased region" description="Pro residues" evidence="1">
    <location>
        <begin position="102"/>
        <end position="116"/>
    </location>
</feature>
<dbReference type="OrthoDB" id="2688393at2759"/>
<dbReference type="Pfam" id="PF18759">
    <property type="entry name" value="Plavaka"/>
    <property type="match status" value="1"/>
</dbReference>
<comment type="caution">
    <text evidence="2">The sequence shown here is derived from an EMBL/GenBank/DDBJ whole genome shotgun (WGS) entry which is preliminary data.</text>
</comment>
<evidence type="ECO:0000313" key="2">
    <source>
        <dbReference type="EMBL" id="KAF7311743.1"/>
    </source>
</evidence>
<accession>A0A8H6T4T5</accession>
<name>A0A8H6T4T5_9AGAR</name>
<gene>
    <name evidence="2" type="ORF">MIND_00184500</name>
</gene>
<sequence length="437" mass="49424">MVVEQKKPVLREVHVTVSKPYGRSIGGPSPYGGPIAATRRRAAKTGLKLVVLRLSTRSKNAQSQNQRCREIRARQLQQSTQKEVERSPGVFDAGEPMDIDSSPPPTNEPLPQQSPPRHPRMEEVPDDTSNDPISSYDPRYLHRQPYPVERKAGWGQWKEKTPFEEWFEQKELAGEDACSPFPALDDWDLGRWLVRSGLSQGSIDEFLHLKTVREKLDPPFATSRAFFKHIDALPTGPAWMCTPMTVAGDEIDADGKGKVEVIELWHRNPLECIAELLGNPVFKEDQVFKPMRLFRQKDSVTGELRNREYDEMWTGTWWWDTQDLLDDGATIIPVILSSDKTQLSSFAGDKQAWPVYISIGNISKSVRRQPNSRATVLLGYIPVPKLDCYSKSARKKSARIKSFTIACRRCLKLWSPLGRRVSISPALMDGFDGASHC</sequence>
<proteinExistence type="predicted"/>
<keyword evidence="3" id="KW-1185">Reference proteome</keyword>
<organism evidence="2 3">
    <name type="scientific">Mycena indigotica</name>
    <dbReference type="NCBI Taxonomy" id="2126181"/>
    <lineage>
        <taxon>Eukaryota</taxon>
        <taxon>Fungi</taxon>
        <taxon>Dikarya</taxon>
        <taxon>Basidiomycota</taxon>
        <taxon>Agaricomycotina</taxon>
        <taxon>Agaricomycetes</taxon>
        <taxon>Agaricomycetidae</taxon>
        <taxon>Agaricales</taxon>
        <taxon>Marasmiineae</taxon>
        <taxon>Mycenaceae</taxon>
        <taxon>Mycena</taxon>
    </lineage>
</organism>
<dbReference type="InterPro" id="IPR041078">
    <property type="entry name" value="Plavaka"/>
</dbReference>
<dbReference type="AlphaFoldDB" id="A0A8H6T4T5"/>
<dbReference type="GeneID" id="59341272"/>
<dbReference type="Proteomes" id="UP000636479">
    <property type="component" value="Unassembled WGS sequence"/>
</dbReference>
<evidence type="ECO:0000256" key="1">
    <source>
        <dbReference type="SAM" id="MobiDB-lite"/>
    </source>
</evidence>